<organism evidence="2 3">
    <name type="scientific">Luteolibacter rhizosphaerae</name>
    <dbReference type="NCBI Taxonomy" id="2989719"/>
    <lineage>
        <taxon>Bacteria</taxon>
        <taxon>Pseudomonadati</taxon>
        <taxon>Verrucomicrobiota</taxon>
        <taxon>Verrucomicrobiia</taxon>
        <taxon>Verrucomicrobiales</taxon>
        <taxon>Verrucomicrobiaceae</taxon>
        <taxon>Luteolibacter</taxon>
    </lineage>
</organism>
<sequence length="583" mass="64717">MNLKLPSSSCLFSCALSVWVFAGCKHWPPQRVDVVSRVWQTETPDAVREDFEFPENTIPSIKAKLAKRNPEFGIAISGGGTRSGSAGLGQLRALDRNGLLSQAKYLSVVSGGGWVSIPYAFLPSKYSDRDFFADYIPPETLNWQKIVEGPGQRGNTIPFEKLMAGHGMDFTTALPIKSKEGYAQMVNRSFLPAYELGGHEHFFAFDAPSVAKYAARSRSKYSRKNPEGEHVSNGDFYYVEKSRPYLIVCGGIKERVRMPFRDMPVMPFEMTPCYTGVPSFYRGSLPFEESVGGGYVDSFGYTSTGPILRANDGKGNLEVSSRLGSWTWLLHPSTSPRFALSDMMAISSAAPTVLETVGAFSWSFPDYSHWPAGDPQKKHTGSYLHTDGGATDNLGVAALVSRDVTKIVAFVNTPHQYKTWEEDSDWSCMDDIARLFGESPTDGARNGEIAAIFSNQPRGGETPLMRIRRDLDRALAKGDPLASCQDVETIANPHWRIKGGSKVRIYWMLLGPQFQKGQMQSRWFASLHPSSKEKFLAWKFPKFPNFPTRKVALGMERVVLLSQFASWATETEAPGIRSKLGLR</sequence>
<dbReference type="SUPFAM" id="SSF52151">
    <property type="entry name" value="FabD/lysophospholipase-like"/>
    <property type="match status" value="1"/>
</dbReference>
<keyword evidence="3" id="KW-1185">Reference proteome</keyword>
<dbReference type="PROSITE" id="PS51257">
    <property type="entry name" value="PROKAR_LIPOPROTEIN"/>
    <property type="match status" value="1"/>
</dbReference>
<dbReference type="InterPro" id="IPR016035">
    <property type="entry name" value="Acyl_Trfase/lysoPLipase"/>
</dbReference>
<dbReference type="Gene3D" id="3.40.1090.10">
    <property type="entry name" value="Cytosolic phospholipase A2 catalytic domain"/>
    <property type="match status" value="1"/>
</dbReference>
<proteinExistence type="predicted"/>
<dbReference type="RefSeq" id="WP_264515808.1">
    <property type="nucleotide sequence ID" value="NZ_JAPDDR010000013.1"/>
</dbReference>
<dbReference type="EMBL" id="JAPDDR010000013">
    <property type="protein sequence ID" value="MCW1916238.1"/>
    <property type="molecule type" value="Genomic_DNA"/>
</dbReference>
<evidence type="ECO:0000313" key="3">
    <source>
        <dbReference type="Proteomes" id="UP001165653"/>
    </source>
</evidence>
<feature type="signal peptide" evidence="1">
    <location>
        <begin position="1"/>
        <end position="22"/>
    </location>
</feature>
<protein>
    <submittedName>
        <fullName evidence="2">Patatin-like phospholipase family protein</fullName>
    </submittedName>
</protein>
<dbReference type="PANTHER" id="PTHR10728">
    <property type="entry name" value="CYTOSOLIC PHOSPHOLIPASE A2"/>
    <property type="match status" value="1"/>
</dbReference>
<keyword evidence="1" id="KW-0732">Signal</keyword>
<gene>
    <name evidence="2" type="ORF">OJ996_21790</name>
</gene>
<evidence type="ECO:0000256" key="1">
    <source>
        <dbReference type="SAM" id="SignalP"/>
    </source>
</evidence>
<comment type="caution">
    <text evidence="2">The sequence shown here is derived from an EMBL/GenBank/DDBJ whole genome shotgun (WGS) entry which is preliminary data.</text>
</comment>
<dbReference type="PANTHER" id="PTHR10728:SF40">
    <property type="entry name" value="PATATIN FAMILY PROTEIN"/>
    <property type="match status" value="1"/>
</dbReference>
<accession>A0ABT3G8R4</accession>
<name>A0ABT3G8R4_9BACT</name>
<reference evidence="2" key="1">
    <citation type="submission" date="2022-10" db="EMBL/GenBank/DDBJ databases">
        <title>Luteolibacter sp. GHJ8, whole genome shotgun sequencing project.</title>
        <authorList>
            <person name="Zhao G."/>
            <person name="Shen L."/>
        </authorList>
    </citation>
    <scope>NUCLEOTIDE SEQUENCE</scope>
    <source>
        <strain evidence="2">GHJ8</strain>
    </source>
</reference>
<feature type="chain" id="PRO_5047137164" evidence="1">
    <location>
        <begin position="23"/>
        <end position="583"/>
    </location>
</feature>
<dbReference type="Proteomes" id="UP001165653">
    <property type="component" value="Unassembled WGS sequence"/>
</dbReference>
<evidence type="ECO:0000313" key="2">
    <source>
        <dbReference type="EMBL" id="MCW1916238.1"/>
    </source>
</evidence>